<feature type="domain" description="3-hydroxyisobutyrate dehydrogenase-like NAD-binding" evidence="5">
    <location>
        <begin position="164"/>
        <end position="281"/>
    </location>
</feature>
<evidence type="ECO:0000313" key="7">
    <source>
        <dbReference type="Proteomes" id="UP000013827"/>
    </source>
</evidence>
<dbReference type="InterPro" id="IPR029154">
    <property type="entry name" value="HIBADH-like_NADP-bd"/>
</dbReference>
<keyword evidence="7" id="KW-1185">Reference proteome</keyword>
<dbReference type="AlphaFoldDB" id="A0A0D3HYW6"/>
<dbReference type="GeneID" id="17250415"/>
<dbReference type="GO" id="GO:0016491">
    <property type="term" value="F:oxidoreductase activity"/>
    <property type="evidence" value="ECO:0007669"/>
    <property type="project" value="UniProtKB-KW"/>
</dbReference>
<organism evidence="6 7">
    <name type="scientific">Emiliania huxleyi (strain CCMP1516)</name>
    <dbReference type="NCBI Taxonomy" id="280463"/>
    <lineage>
        <taxon>Eukaryota</taxon>
        <taxon>Haptista</taxon>
        <taxon>Haptophyta</taxon>
        <taxon>Prymnesiophyceae</taxon>
        <taxon>Isochrysidales</taxon>
        <taxon>Noelaerhabdaceae</taxon>
        <taxon>Emiliania</taxon>
    </lineage>
</organism>
<dbReference type="GO" id="GO:0051287">
    <property type="term" value="F:NAD binding"/>
    <property type="evidence" value="ECO:0007669"/>
    <property type="project" value="InterPro"/>
</dbReference>
<dbReference type="InterPro" id="IPR013328">
    <property type="entry name" value="6PGD_dom2"/>
</dbReference>
<keyword evidence="1" id="KW-0560">Oxidoreductase</keyword>
<evidence type="ECO:0000256" key="1">
    <source>
        <dbReference type="ARBA" id="ARBA00023002"/>
    </source>
</evidence>
<dbReference type="eggNOG" id="KOG0409">
    <property type="taxonomic scope" value="Eukaryota"/>
</dbReference>
<feature type="active site" evidence="3">
    <location>
        <position position="170"/>
    </location>
</feature>
<feature type="domain" description="6-phosphogluconate dehydrogenase NADP-binding" evidence="4">
    <location>
        <begin position="2"/>
        <end position="161"/>
    </location>
</feature>
<evidence type="ECO:0000259" key="4">
    <source>
        <dbReference type="Pfam" id="PF03446"/>
    </source>
</evidence>
<evidence type="ECO:0000256" key="2">
    <source>
        <dbReference type="ARBA" id="ARBA00023027"/>
    </source>
</evidence>
<reference evidence="7" key="1">
    <citation type="journal article" date="2013" name="Nature">
        <title>Pan genome of the phytoplankton Emiliania underpins its global distribution.</title>
        <authorList>
            <person name="Read B.A."/>
            <person name="Kegel J."/>
            <person name="Klute M.J."/>
            <person name="Kuo A."/>
            <person name="Lefebvre S.C."/>
            <person name="Maumus F."/>
            <person name="Mayer C."/>
            <person name="Miller J."/>
            <person name="Monier A."/>
            <person name="Salamov A."/>
            <person name="Young J."/>
            <person name="Aguilar M."/>
            <person name="Claverie J.M."/>
            <person name="Frickenhaus S."/>
            <person name="Gonzalez K."/>
            <person name="Herman E.K."/>
            <person name="Lin Y.C."/>
            <person name="Napier J."/>
            <person name="Ogata H."/>
            <person name="Sarno A.F."/>
            <person name="Shmutz J."/>
            <person name="Schroeder D."/>
            <person name="de Vargas C."/>
            <person name="Verret F."/>
            <person name="von Dassow P."/>
            <person name="Valentin K."/>
            <person name="Van de Peer Y."/>
            <person name="Wheeler G."/>
            <person name="Dacks J.B."/>
            <person name="Delwiche C.F."/>
            <person name="Dyhrman S.T."/>
            <person name="Glockner G."/>
            <person name="John U."/>
            <person name="Richards T."/>
            <person name="Worden A.Z."/>
            <person name="Zhang X."/>
            <person name="Grigoriev I.V."/>
            <person name="Allen A.E."/>
            <person name="Bidle K."/>
            <person name="Borodovsky M."/>
            <person name="Bowler C."/>
            <person name="Brownlee C."/>
            <person name="Cock J.M."/>
            <person name="Elias M."/>
            <person name="Gladyshev V.N."/>
            <person name="Groth M."/>
            <person name="Guda C."/>
            <person name="Hadaegh A."/>
            <person name="Iglesias-Rodriguez M.D."/>
            <person name="Jenkins J."/>
            <person name="Jones B.M."/>
            <person name="Lawson T."/>
            <person name="Leese F."/>
            <person name="Lindquist E."/>
            <person name="Lobanov A."/>
            <person name="Lomsadze A."/>
            <person name="Malik S.B."/>
            <person name="Marsh M.E."/>
            <person name="Mackinder L."/>
            <person name="Mock T."/>
            <person name="Mueller-Roeber B."/>
            <person name="Pagarete A."/>
            <person name="Parker M."/>
            <person name="Probert I."/>
            <person name="Quesneville H."/>
            <person name="Raines C."/>
            <person name="Rensing S.A."/>
            <person name="Riano-Pachon D.M."/>
            <person name="Richier S."/>
            <person name="Rokitta S."/>
            <person name="Shiraiwa Y."/>
            <person name="Soanes D.M."/>
            <person name="van der Giezen M."/>
            <person name="Wahlund T.M."/>
            <person name="Williams B."/>
            <person name="Wilson W."/>
            <person name="Wolfe G."/>
            <person name="Wurch L.L."/>
        </authorList>
    </citation>
    <scope>NUCLEOTIDE SEQUENCE</scope>
</reference>
<protein>
    <recommendedName>
        <fullName evidence="8">3-hydroxyisobutyrate dehydrogenase</fullName>
    </recommendedName>
</protein>
<dbReference type="OMA" id="QFYADVQ"/>
<dbReference type="Gene3D" id="1.10.1040.10">
    <property type="entry name" value="N-(1-d-carboxylethyl)-l-norvaline Dehydrogenase, domain 2"/>
    <property type="match status" value="1"/>
</dbReference>
<dbReference type="Pfam" id="PF14833">
    <property type="entry name" value="NAD_binding_11"/>
    <property type="match status" value="1"/>
</dbReference>
<dbReference type="Proteomes" id="UP000013827">
    <property type="component" value="Unassembled WGS sequence"/>
</dbReference>
<proteinExistence type="predicted"/>
<evidence type="ECO:0000259" key="5">
    <source>
        <dbReference type="Pfam" id="PF14833"/>
    </source>
</evidence>
<dbReference type="InterPro" id="IPR036291">
    <property type="entry name" value="NAD(P)-bd_dom_sf"/>
</dbReference>
<dbReference type="InterPro" id="IPR015815">
    <property type="entry name" value="HIBADH-related"/>
</dbReference>
<dbReference type="GO" id="GO:0050661">
    <property type="term" value="F:NADP binding"/>
    <property type="evidence" value="ECO:0007669"/>
    <property type="project" value="InterPro"/>
</dbReference>
<dbReference type="Gene3D" id="3.40.50.720">
    <property type="entry name" value="NAD(P)-binding Rossmann-like Domain"/>
    <property type="match status" value="1"/>
</dbReference>
<dbReference type="PIRSF" id="PIRSF000103">
    <property type="entry name" value="HIBADH"/>
    <property type="match status" value="1"/>
</dbReference>
<reference evidence="6" key="2">
    <citation type="submission" date="2024-10" db="UniProtKB">
        <authorList>
            <consortium name="EnsemblProtists"/>
        </authorList>
    </citation>
    <scope>IDENTIFICATION</scope>
</reference>
<keyword evidence="2" id="KW-0520">NAD</keyword>
<dbReference type="Pfam" id="PF03446">
    <property type="entry name" value="NAD_binding_2"/>
    <property type="match status" value="1"/>
</dbReference>
<dbReference type="SUPFAM" id="SSF48179">
    <property type="entry name" value="6-phosphogluconate dehydrogenase C-terminal domain-like"/>
    <property type="match status" value="1"/>
</dbReference>
<dbReference type="KEGG" id="ehx:EMIHUDRAFT_417203"/>
<evidence type="ECO:0008006" key="8">
    <source>
        <dbReference type="Google" id="ProtNLM"/>
    </source>
</evidence>
<evidence type="ECO:0000313" key="6">
    <source>
        <dbReference type="EnsemblProtists" id="EOD04201"/>
    </source>
</evidence>
<dbReference type="PANTHER" id="PTHR43060:SF15">
    <property type="entry name" value="3-HYDROXYISOBUTYRATE DEHYDROGENASE-LIKE 1, MITOCHONDRIAL-RELATED"/>
    <property type="match status" value="1"/>
</dbReference>
<dbReference type="HOGENOM" id="CLU_035117_1_0_1"/>
<dbReference type="EnsemblProtists" id="EOD04201">
    <property type="protein sequence ID" value="EOD04201"/>
    <property type="gene ID" value="EMIHUDRAFT_417203"/>
</dbReference>
<accession>A0A0D3HYW6</accession>
<dbReference type="InterPro" id="IPR008927">
    <property type="entry name" value="6-PGluconate_DH-like_C_sf"/>
</dbReference>
<dbReference type="RefSeq" id="XP_005756630.1">
    <property type="nucleotide sequence ID" value="XM_005756573.1"/>
</dbReference>
<dbReference type="STRING" id="2903.R1D061"/>
<sequence>MRIGWVGVGVMGRHMAGHLMAAGHELSVFSRTASKCAPLVEAGARLASSPMDAAYGADAVFTMVGAPSDVEQVTLGGGGVLEALEPGSLLIDCTTSTPSLAQRVAAAAAGKGVLALDAPVSGGDVGAEAASLSIMCGGSDEAMGGSGYLLDLLGSRVLHMGPAGAGQHTKMCNQILAANNMLGVCESLRYASAAGLDADAVVRAVGAGAAGSWAMNNLGHKVVANDFAPGFMIEHMAKDLGIAVSEAERLGLELPGLANARRLYDALLAAGHGRDGTQALVLALDSPTNPAVSPCR</sequence>
<dbReference type="PANTHER" id="PTHR43060">
    <property type="entry name" value="3-HYDROXYISOBUTYRATE DEHYDROGENASE-LIKE 1, MITOCHONDRIAL-RELATED"/>
    <property type="match status" value="1"/>
</dbReference>
<evidence type="ECO:0000256" key="3">
    <source>
        <dbReference type="PIRSR" id="PIRSR000103-1"/>
    </source>
</evidence>
<dbReference type="PaxDb" id="2903-EOD04201"/>
<name>A0A0D3HYW6_EMIH1</name>
<dbReference type="SUPFAM" id="SSF51735">
    <property type="entry name" value="NAD(P)-binding Rossmann-fold domains"/>
    <property type="match status" value="1"/>
</dbReference>
<dbReference type="InterPro" id="IPR006115">
    <property type="entry name" value="6PGDH_NADP-bd"/>
</dbReference>